<evidence type="ECO:0000256" key="4">
    <source>
        <dbReference type="ARBA" id="ARBA00022692"/>
    </source>
</evidence>
<dbReference type="InterPro" id="IPR013525">
    <property type="entry name" value="ABC2_TM"/>
</dbReference>
<feature type="transmembrane region" description="Helical" evidence="9">
    <location>
        <begin position="457"/>
        <end position="478"/>
    </location>
</feature>
<feature type="transmembrane region" description="Helical" evidence="9">
    <location>
        <begin position="563"/>
        <end position="581"/>
    </location>
</feature>
<dbReference type="Pfam" id="PF00005">
    <property type="entry name" value="ABC_tran"/>
    <property type="match status" value="1"/>
</dbReference>
<dbReference type="InParanoid" id="T0QB93"/>
<dbReference type="AlphaFoldDB" id="T0QB93"/>
<comment type="subcellular location">
    <subcellularLocation>
        <location evidence="1">Membrane</location>
        <topology evidence="1">Multi-pass membrane protein</topology>
    </subcellularLocation>
</comment>
<dbReference type="SUPFAM" id="SSF52540">
    <property type="entry name" value="P-loop containing nucleoside triphosphate hydrolases"/>
    <property type="match status" value="1"/>
</dbReference>
<dbReference type="OrthoDB" id="66620at2759"/>
<dbReference type="STRING" id="1156394.T0QB93"/>
<dbReference type="Proteomes" id="UP000030762">
    <property type="component" value="Unassembled WGS sequence"/>
</dbReference>
<sequence length="589" mass="64001">MLLESPVATSFKEGLLTPTWHEAAQPCTLGWSHLSYTVTTRNKPKSILVDVSGRCGPREMLAILGPSGSGKTTLLDLLADRISSGKTTGAIEINGEPRDHRSFRSLASYVAQEDALLGSFTVLETLRFAAQLSLPSSVSASTRETRVLAAIEDMGLSSCVGTRVGDIFRKGLSGGQKRRLSIAIELLKEPTILLLDEPTSGLDAASTVSVVEHLRHISTDRGCTVLCTIHQPSSDVYDLFTSVLVLAAGRTMYFGPPLGALSHFAAAGYPCPPMTNPAEFYLELVNDDFDGHADVLALASAYDPRPVLDMLEMDRASLLGITASDDGASAFAQGLALLHRTSINNVRDPGVYWVRLAMYTALSLTTGTLFISTNANLNEGNRVALLIYVQAFLVFMSIAVLPVFIQQRAVFARERANHNVAVASAVGANFVAALPGIFLITLLSASIVVLLADLHNFGYFVLNLFLTLVVAESFMHVIGAMVPQYIVGIALASGIYGMFMLCEGFMVPRPAMPSYWLWGHYMAFHSYSFEAFLYKQLTPTNSSESRFLFARYGLEDVDCDRNMLVLASYALALQGIYLGILHRFHTGRR</sequence>
<evidence type="ECO:0000256" key="5">
    <source>
        <dbReference type="ARBA" id="ARBA00022741"/>
    </source>
</evidence>
<evidence type="ECO:0000256" key="6">
    <source>
        <dbReference type="ARBA" id="ARBA00022840"/>
    </source>
</evidence>
<proteinExistence type="inferred from homology"/>
<dbReference type="GO" id="GO:0016887">
    <property type="term" value="F:ATP hydrolysis activity"/>
    <property type="evidence" value="ECO:0007669"/>
    <property type="project" value="InterPro"/>
</dbReference>
<dbReference type="GeneID" id="19952293"/>
<keyword evidence="3" id="KW-0813">Transport</keyword>
<dbReference type="PANTHER" id="PTHR48042:SF11">
    <property type="entry name" value="ABC TRANSPORTER G FAMILY MEMBER 11"/>
    <property type="match status" value="1"/>
</dbReference>
<dbReference type="InterPro" id="IPR052215">
    <property type="entry name" value="Plant_ABCG"/>
</dbReference>
<dbReference type="PANTHER" id="PTHR48042">
    <property type="entry name" value="ABC TRANSPORTER G FAMILY MEMBER 11"/>
    <property type="match status" value="1"/>
</dbReference>
<dbReference type="PROSITE" id="PS00211">
    <property type="entry name" value="ABC_TRANSPORTER_1"/>
    <property type="match status" value="1"/>
</dbReference>
<keyword evidence="7 9" id="KW-1133">Transmembrane helix</keyword>
<evidence type="ECO:0000256" key="3">
    <source>
        <dbReference type="ARBA" id="ARBA00022448"/>
    </source>
</evidence>
<dbReference type="PROSITE" id="PS50893">
    <property type="entry name" value="ABC_TRANSPORTER_2"/>
    <property type="match status" value="1"/>
</dbReference>
<evidence type="ECO:0000259" key="10">
    <source>
        <dbReference type="PROSITE" id="PS50893"/>
    </source>
</evidence>
<keyword evidence="8 9" id="KW-0472">Membrane</keyword>
<reference evidence="11 12" key="1">
    <citation type="submission" date="2012-04" db="EMBL/GenBank/DDBJ databases">
        <title>The Genome Sequence of Saprolegnia declina VS20.</title>
        <authorList>
            <consortium name="The Broad Institute Genome Sequencing Platform"/>
            <person name="Russ C."/>
            <person name="Nusbaum C."/>
            <person name="Tyler B."/>
            <person name="van West P."/>
            <person name="Dieguez-Uribeondo J."/>
            <person name="de Bruijn I."/>
            <person name="Tripathy S."/>
            <person name="Jiang R."/>
            <person name="Young S.K."/>
            <person name="Zeng Q."/>
            <person name="Gargeya S."/>
            <person name="Fitzgerald M."/>
            <person name="Haas B."/>
            <person name="Abouelleil A."/>
            <person name="Alvarado L."/>
            <person name="Arachchi H.M."/>
            <person name="Berlin A."/>
            <person name="Chapman S.B."/>
            <person name="Goldberg J."/>
            <person name="Griggs A."/>
            <person name="Gujja S."/>
            <person name="Hansen M."/>
            <person name="Howarth C."/>
            <person name="Imamovic A."/>
            <person name="Larimer J."/>
            <person name="McCowen C."/>
            <person name="Montmayeur A."/>
            <person name="Murphy C."/>
            <person name="Neiman D."/>
            <person name="Pearson M."/>
            <person name="Priest M."/>
            <person name="Roberts A."/>
            <person name="Saif S."/>
            <person name="Shea T."/>
            <person name="Sisk P."/>
            <person name="Sykes S."/>
            <person name="Wortman J."/>
            <person name="Nusbaum C."/>
            <person name="Birren B."/>
        </authorList>
    </citation>
    <scope>NUCLEOTIDE SEQUENCE [LARGE SCALE GENOMIC DNA]</scope>
    <source>
        <strain evidence="11 12">VS20</strain>
    </source>
</reference>
<accession>T0QB93</accession>
<evidence type="ECO:0000256" key="2">
    <source>
        <dbReference type="ARBA" id="ARBA00005814"/>
    </source>
</evidence>
<evidence type="ECO:0000256" key="8">
    <source>
        <dbReference type="ARBA" id="ARBA00023136"/>
    </source>
</evidence>
<dbReference type="GO" id="GO:0140359">
    <property type="term" value="F:ABC-type transporter activity"/>
    <property type="evidence" value="ECO:0007669"/>
    <property type="project" value="InterPro"/>
</dbReference>
<protein>
    <recommendedName>
        <fullName evidence="10">ABC transporter domain-containing protein</fullName>
    </recommendedName>
</protein>
<dbReference type="InterPro" id="IPR027417">
    <property type="entry name" value="P-loop_NTPase"/>
</dbReference>
<feature type="transmembrane region" description="Helical" evidence="9">
    <location>
        <begin position="383"/>
        <end position="405"/>
    </location>
</feature>
<evidence type="ECO:0000313" key="11">
    <source>
        <dbReference type="EMBL" id="EQC30805.1"/>
    </source>
</evidence>
<gene>
    <name evidence="11" type="ORF">SDRG_11566</name>
</gene>
<dbReference type="CDD" id="cd03213">
    <property type="entry name" value="ABCG_EPDR"/>
    <property type="match status" value="1"/>
</dbReference>
<feature type="transmembrane region" description="Helical" evidence="9">
    <location>
        <begin position="485"/>
        <end position="507"/>
    </location>
</feature>
<dbReference type="eggNOG" id="KOG0061">
    <property type="taxonomic scope" value="Eukaryota"/>
</dbReference>
<feature type="transmembrane region" description="Helical" evidence="9">
    <location>
        <begin position="352"/>
        <end position="371"/>
    </location>
</feature>
<feature type="domain" description="ABC transporter" evidence="10">
    <location>
        <begin position="29"/>
        <end position="273"/>
    </location>
</feature>
<dbReference type="RefSeq" id="XP_008615829.1">
    <property type="nucleotide sequence ID" value="XM_008617607.1"/>
</dbReference>
<dbReference type="GO" id="GO:0016020">
    <property type="term" value="C:membrane"/>
    <property type="evidence" value="ECO:0007669"/>
    <property type="project" value="UniProtKB-SubCell"/>
</dbReference>
<dbReference type="GO" id="GO:0005524">
    <property type="term" value="F:ATP binding"/>
    <property type="evidence" value="ECO:0007669"/>
    <property type="project" value="UniProtKB-KW"/>
</dbReference>
<evidence type="ECO:0000313" key="12">
    <source>
        <dbReference type="Proteomes" id="UP000030762"/>
    </source>
</evidence>
<feature type="transmembrane region" description="Helical" evidence="9">
    <location>
        <begin position="426"/>
        <end position="451"/>
    </location>
</feature>
<dbReference type="InterPro" id="IPR003593">
    <property type="entry name" value="AAA+_ATPase"/>
</dbReference>
<evidence type="ECO:0000256" key="7">
    <source>
        <dbReference type="ARBA" id="ARBA00022989"/>
    </source>
</evidence>
<dbReference type="VEuPathDB" id="FungiDB:SDRG_11566"/>
<dbReference type="Gene3D" id="3.40.50.300">
    <property type="entry name" value="P-loop containing nucleotide triphosphate hydrolases"/>
    <property type="match status" value="1"/>
</dbReference>
<keyword evidence="5" id="KW-0547">Nucleotide-binding</keyword>
<dbReference type="InterPro" id="IPR003439">
    <property type="entry name" value="ABC_transporter-like_ATP-bd"/>
</dbReference>
<organism evidence="11 12">
    <name type="scientific">Saprolegnia diclina (strain VS20)</name>
    <dbReference type="NCBI Taxonomy" id="1156394"/>
    <lineage>
        <taxon>Eukaryota</taxon>
        <taxon>Sar</taxon>
        <taxon>Stramenopiles</taxon>
        <taxon>Oomycota</taxon>
        <taxon>Saprolegniomycetes</taxon>
        <taxon>Saprolegniales</taxon>
        <taxon>Saprolegniaceae</taxon>
        <taxon>Saprolegnia</taxon>
    </lineage>
</organism>
<dbReference type="OMA" id="VIGNWHA"/>
<dbReference type="InterPro" id="IPR017871">
    <property type="entry name" value="ABC_transporter-like_CS"/>
</dbReference>
<dbReference type="SMART" id="SM00382">
    <property type="entry name" value="AAA"/>
    <property type="match status" value="1"/>
</dbReference>
<keyword evidence="6" id="KW-0067">ATP-binding</keyword>
<evidence type="ECO:0000256" key="9">
    <source>
        <dbReference type="SAM" id="Phobius"/>
    </source>
</evidence>
<keyword evidence="4 9" id="KW-0812">Transmembrane</keyword>
<dbReference type="EMBL" id="JH767173">
    <property type="protein sequence ID" value="EQC30805.1"/>
    <property type="molecule type" value="Genomic_DNA"/>
</dbReference>
<keyword evidence="12" id="KW-1185">Reference proteome</keyword>
<evidence type="ECO:0000256" key="1">
    <source>
        <dbReference type="ARBA" id="ARBA00004141"/>
    </source>
</evidence>
<name>T0QB93_SAPDV</name>
<dbReference type="Pfam" id="PF01061">
    <property type="entry name" value="ABC2_membrane"/>
    <property type="match status" value="1"/>
</dbReference>
<comment type="similarity">
    <text evidence="2">Belongs to the ABC transporter superfamily. ABCG family. Eye pigment precursor importer (TC 3.A.1.204) subfamily.</text>
</comment>